<feature type="region of interest" description="Disordered" evidence="1">
    <location>
        <begin position="34"/>
        <end position="152"/>
    </location>
</feature>
<keyword evidence="4" id="KW-1185">Reference proteome</keyword>
<evidence type="ECO:0000313" key="4">
    <source>
        <dbReference type="Proteomes" id="UP000283509"/>
    </source>
</evidence>
<feature type="chain" id="PRO_5018618985" evidence="2">
    <location>
        <begin position="20"/>
        <end position="225"/>
    </location>
</feature>
<dbReference type="OrthoDB" id="6372685at2759"/>
<organism evidence="3 4">
    <name type="scientific">Penaeus vannamei</name>
    <name type="common">Whiteleg shrimp</name>
    <name type="synonym">Litopenaeus vannamei</name>
    <dbReference type="NCBI Taxonomy" id="6689"/>
    <lineage>
        <taxon>Eukaryota</taxon>
        <taxon>Metazoa</taxon>
        <taxon>Ecdysozoa</taxon>
        <taxon>Arthropoda</taxon>
        <taxon>Crustacea</taxon>
        <taxon>Multicrustacea</taxon>
        <taxon>Malacostraca</taxon>
        <taxon>Eumalacostraca</taxon>
        <taxon>Eucarida</taxon>
        <taxon>Decapoda</taxon>
        <taxon>Dendrobranchiata</taxon>
        <taxon>Penaeoidea</taxon>
        <taxon>Penaeidae</taxon>
        <taxon>Penaeus</taxon>
    </lineage>
</organism>
<keyword evidence="2" id="KW-0732">Signal</keyword>
<proteinExistence type="predicted"/>
<reference evidence="3 4" key="1">
    <citation type="submission" date="2018-04" db="EMBL/GenBank/DDBJ databases">
        <authorList>
            <person name="Zhang X."/>
            <person name="Yuan J."/>
            <person name="Li F."/>
            <person name="Xiang J."/>
        </authorList>
    </citation>
    <scope>NUCLEOTIDE SEQUENCE [LARGE SCALE GENOMIC DNA]</scope>
    <source>
        <tissue evidence="3">Muscle</tissue>
    </source>
</reference>
<gene>
    <name evidence="3" type="ORF">C7M84_011483</name>
</gene>
<feature type="compositionally biased region" description="Polar residues" evidence="1">
    <location>
        <begin position="75"/>
        <end position="84"/>
    </location>
</feature>
<evidence type="ECO:0000256" key="1">
    <source>
        <dbReference type="SAM" id="MobiDB-lite"/>
    </source>
</evidence>
<feature type="signal peptide" evidence="2">
    <location>
        <begin position="1"/>
        <end position="19"/>
    </location>
</feature>
<protein>
    <submittedName>
        <fullName evidence="3">Uncharacterized protein</fullName>
    </submittedName>
</protein>
<evidence type="ECO:0000256" key="2">
    <source>
        <dbReference type="SAM" id="SignalP"/>
    </source>
</evidence>
<evidence type="ECO:0000313" key="3">
    <source>
        <dbReference type="EMBL" id="ROT70245.1"/>
    </source>
</evidence>
<name>A0A3R7Q760_PENVA</name>
<dbReference type="Proteomes" id="UP000283509">
    <property type="component" value="Unassembled WGS sequence"/>
</dbReference>
<dbReference type="AlphaFoldDB" id="A0A3R7Q760"/>
<accession>A0A3R7Q760</accession>
<feature type="compositionally biased region" description="Basic and acidic residues" evidence="1">
    <location>
        <begin position="92"/>
        <end position="107"/>
    </location>
</feature>
<dbReference type="EMBL" id="QCYY01002448">
    <property type="protein sequence ID" value="ROT70245.1"/>
    <property type="molecule type" value="Genomic_DNA"/>
</dbReference>
<sequence length="225" mass="23956">MFGMRKFGFLVGCIGYVAALSVLRPEKVLEGISSSPSHHVARRQASTGNLQSPAILRQGDSILGGHRFQLGPSEETGQGLQNRPDSSEDSSLESKDSNTRAALKPEDSGSEAPRIALRTSPIQARTRAAGVVSPASPAPPATPEPANATEATPEVTNFARSLTVAETTPLPGAPSPFDPSSELFDIGTRVIITAPPRPCPGVCEFRARNGRCFENFRCFQELFLL</sequence>
<reference evidence="3 4" key="2">
    <citation type="submission" date="2019-01" db="EMBL/GenBank/DDBJ databases">
        <title>The decoding of complex shrimp genome reveals the adaptation for benthos swimmer, frequently molting mechanism and breeding impact on genome.</title>
        <authorList>
            <person name="Sun Y."/>
            <person name="Gao Y."/>
            <person name="Yu Y."/>
        </authorList>
    </citation>
    <scope>NUCLEOTIDE SEQUENCE [LARGE SCALE GENOMIC DNA]</scope>
    <source>
        <tissue evidence="3">Muscle</tissue>
    </source>
</reference>
<comment type="caution">
    <text evidence="3">The sequence shown here is derived from an EMBL/GenBank/DDBJ whole genome shotgun (WGS) entry which is preliminary data.</text>
</comment>